<dbReference type="AlphaFoldDB" id="A0A9D3Q2E4"/>
<feature type="compositionally biased region" description="Basic and acidic residues" evidence="1">
    <location>
        <begin position="90"/>
        <end position="103"/>
    </location>
</feature>
<sequence>MVSKEPNHLPSANSCSNSNSDKTVTVRSVLLNRDSPDIETRLKRRRNRTQQVRFKDLDDGVCGQEGGRRRSGAEQGSPHPNRKSPLPTADGRRGSAGEREAAKEMTANGGSVVGAVRGDMEGTIGAVAAILARAPPHPLTPGPMRRTWAPPRPCSLTLPNPRRPCMSTAIQTSPSLQKPLPLSVARTRSHSLGDFGGVEGQEEGEEGETQDGICPQNHVLTPANAQDCSNNPCSCQSNFSPRRPLQDGLQTEPPTRVGGGERESARKGSTPSADASHTNPRRVGPPSFPQRQDPSSPPAHPGPQPHNLVQPPPGAQHTIFCTEPQANTPNNPHAEPPGQRPPPGPWDPHLGRTTDAALTPGQAETLKQVQELLGGLVSGARGKLELAKAREKLLGPQGPLHDIGTLQSQLQSLEGVLETSQNTIKVLLDVIQDLEKKEAERDGRHSYRTGQDIENCGTCRDCACIIYR</sequence>
<evidence type="ECO:0000256" key="1">
    <source>
        <dbReference type="SAM" id="MobiDB-lite"/>
    </source>
</evidence>
<feature type="compositionally biased region" description="Polar residues" evidence="1">
    <location>
        <begin position="10"/>
        <end position="26"/>
    </location>
</feature>
<dbReference type="InterPro" id="IPR029337">
    <property type="entry name" value="INSYN2"/>
</dbReference>
<feature type="region of interest" description="Disordered" evidence="1">
    <location>
        <begin position="239"/>
        <end position="355"/>
    </location>
</feature>
<keyword evidence="3" id="KW-1185">Reference proteome</keyword>
<comment type="caution">
    <text evidence="2">The sequence shown here is derived from an EMBL/GenBank/DDBJ whole genome shotgun (WGS) entry which is preliminary data.</text>
</comment>
<dbReference type="OrthoDB" id="8679980at2759"/>
<dbReference type="Proteomes" id="UP001046870">
    <property type="component" value="Chromosome 6"/>
</dbReference>
<feature type="region of interest" description="Disordered" evidence="1">
    <location>
        <begin position="190"/>
        <end position="218"/>
    </location>
</feature>
<evidence type="ECO:0000313" key="2">
    <source>
        <dbReference type="EMBL" id="KAG7476560.1"/>
    </source>
</evidence>
<feature type="region of interest" description="Disordered" evidence="1">
    <location>
        <begin position="1"/>
        <end position="108"/>
    </location>
</feature>
<accession>A0A9D3Q2E4</accession>
<dbReference type="EMBL" id="JAFDVH010000006">
    <property type="protein sequence ID" value="KAG7476560.1"/>
    <property type="molecule type" value="Genomic_DNA"/>
</dbReference>
<protein>
    <recommendedName>
        <fullName evidence="4">Protein FAM196B</fullName>
    </recommendedName>
</protein>
<feature type="compositionally biased region" description="Polar residues" evidence="1">
    <location>
        <begin position="267"/>
        <end position="278"/>
    </location>
</feature>
<feature type="compositionally biased region" description="Acidic residues" evidence="1">
    <location>
        <begin position="200"/>
        <end position="209"/>
    </location>
</feature>
<feature type="compositionally biased region" description="Pro residues" evidence="1">
    <location>
        <begin position="334"/>
        <end position="346"/>
    </location>
</feature>
<dbReference type="PANTHER" id="PTHR28682">
    <property type="entry name" value="INHIBITORY SYNAPTIC FACTOR 2A-RELATED"/>
    <property type="match status" value="1"/>
</dbReference>
<gene>
    <name evidence="2" type="ORF">MATL_G00084240</name>
</gene>
<evidence type="ECO:0000313" key="3">
    <source>
        <dbReference type="Proteomes" id="UP001046870"/>
    </source>
</evidence>
<proteinExistence type="predicted"/>
<evidence type="ECO:0008006" key="4">
    <source>
        <dbReference type="Google" id="ProtNLM"/>
    </source>
</evidence>
<reference evidence="2" key="1">
    <citation type="submission" date="2021-01" db="EMBL/GenBank/DDBJ databases">
        <authorList>
            <person name="Zahm M."/>
            <person name="Roques C."/>
            <person name="Cabau C."/>
            <person name="Klopp C."/>
            <person name="Donnadieu C."/>
            <person name="Jouanno E."/>
            <person name="Lampietro C."/>
            <person name="Louis A."/>
            <person name="Herpin A."/>
            <person name="Echchiki A."/>
            <person name="Berthelot C."/>
            <person name="Parey E."/>
            <person name="Roest-Crollius H."/>
            <person name="Braasch I."/>
            <person name="Postlethwait J."/>
            <person name="Bobe J."/>
            <person name="Montfort J."/>
            <person name="Bouchez O."/>
            <person name="Begum T."/>
            <person name="Mejri S."/>
            <person name="Adams A."/>
            <person name="Chen W.-J."/>
            <person name="Guiguen Y."/>
        </authorList>
    </citation>
    <scope>NUCLEOTIDE SEQUENCE</scope>
    <source>
        <strain evidence="2">YG-15Mar2019-1</strain>
        <tissue evidence="2">Brain</tissue>
    </source>
</reference>
<organism evidence="2 3">
    <name type="scientific">Megalops atlanticus</name>
    <name type="common">Tarpon</name>
    <name type="synonym">Clupea gigantea</name>
    <dbReference type="NCBI Taxonomy" id="7932"/>
    <lineage>
        <taxon>Eukaryota</taxon>
        <taxon>Metazoa</taxon>
        <taxon>Chordata</taxon>
        <taxon>Craniata</taxon>
        <taxon>Vertebrata</taxon>
        <taxon>Euteleostomi</taxon>
        <taxon>Actinopterygii</taxon>
        <taxon>Neopterygii</taxon>
        <taxon>Teleostei</taxon>
        <taxon>Elopiformes</taxon>
        <taxon>Megalopidae</taxon>
        <taxon>Megalops</taxon>
    </lineage>
</organism>
<name>A0A9D3Q2E4_MEGAT</name>
<dbReference type="PANTHER" id="PTHR28682:SF6">
    <property type="entry name" value="MUCIN-5AC"/>
    <property type="match status" value="1"/>
</dbReference>
<dbReference type="Pfam" id="PF15265">
    <property type="entry name" value="FAM196"/>
    <property type="match status" value="1"/>
</dbReference>
<feature type="compositionally biased region" description="Pro residues" evidence="1">
    <location>
        <begin position="295"/>
        <end position="314"/>
    </location>
</feature>